<evidence type="ECO:0000313" key="4">
    <source>
        <dbReference type="Proteomes" id="UP001501556"/>
    </source>
</evidence>
<accession>A0ABP7QYM5</accession>
<comment type="caution">
    <text evidence="3">The sequence shown here is derived from an EMBL/GenBank/DDBJ whole genome shotgun (WGS) entry which is preliminary data.</text>
</comment>
<feature type="transmembrane region" description="Helical" evidence="1">
    <location>
        <begin position="49"/>
        <end position="72"/>
    </location>
</feature>
<name>A0ABP7QYM5_9BACT</name>
<dbReference type="PANTHER" id="PTHR34220">
    <property type="entry name" value="SENSOR HISTIDINE KINASE YPDA"/>
    <property type="match status" value="1"/>
</dbReference>
<proteinExistence type="predicted"/>
<feature type="transmembrane region" description="Helical" evidence="1">
    <location>
        <begin position="157"/>
        <end position="178"/>
    </location>
</feature>
<gene>
    <name evidence="3" type="ORF">GCM10022407_37170</name>
</gene>
<keyword evidence="1" id="KW-0472">Membrane</keyword>
<feature type="transmembrane region" description="Helical" evidence="1">
    <location>
        <begin position="115"/>
        <end position="137"/>
    </location>
</feature>
<dbReference type="SUPFAM" id="SSF55874">
    <property type="entry name" value="ATPase domain of HSP90 chaperone/DNA topoisomerase II/histidine kinase"/>
    <property type="match status" value="1"/>
</dbReference>
<dbReference type="InterPro" id="IPR050640">
    <property type="entry name" value="Bact_2-comp_sensor_kinase"/>
</dbReference>
<keyword evidence="1" id="KW-0812">Transmembrane</keyword>
<keyword evidence="3" id="KW-0808">Transferase</keyword>
<dbReference type="Pfam" id="PF06580">
    <property type="entry name" value="His_kinase"/>
    <property type="match status" value="1"/>
</dbReference>
<dbReference type="GO" id="GO:0016301">
    <property type="term" value="F:kinase activity"/>
    <property type="evidence" value="ECO:0007669"/>
    <property type="project" value="UniProtKB-KW"/>
</dbReference>
<reference evidence="4" key="1">
    <citation type="journal article" date="2019" name="Int. J. Syst. Evol. Microbiol.">
        <title>The Global Catalogue of Microorganisms (GCM) 10K type strain sequencing project: providing services to taxonomists for standard genome sequencing and annotation.</title>
        <authorList>
            <consortium name="The Broad Institute Genomics Platform"/>
            <consortium name="The Broad Institute Genome Sequencing Center for Infectious Disease"/>
            <person name="Wu L."/>
            <person name="Ma J."/>
        </authorList>
    </citation>
    <scope>NUCLEOTIDE SEQUENCE [LARGE SCALE GENOMIC DNA]</scope>
    <source>
        <strain evidence="4">JCM 17217</strain>
    </source>
</reference>
<dbReference type="Gene3D" id="3.30.565.10">
    <property type="entry name" value="Histidine kinase-like ATPase, C-terminal domain"/>
    <property type="match status" value="1"/>
</dbReference>
<dbReference type="InterPro" id="IPR036890">
    <property type="entry name" value="HATPase_C_sf"/>
</dbReference>
<evidence type="ECO:0000259" key="2">
    <source>
        <dbReference type="Pfam" id="PF06580"/>
    </source>
</evidence>
<evidence type="ECO:0000256" key="1">
    <source>
        <dbReference type="SAM" id="Phobius"/>
    </source>
</evidence>
<feature type="domain" description="Signal transduction histidine kinase internal region" evidence="2">
    <location>
        <begin position="201"/>
        <end position="280"/>
    </location>
</feature>
<feature type="transmembrane region" description="Helical" evidence="1">
    <location>
        <begin position="84"/>
        <end position="103"/>
    </location>
</feature>
<protein>
    <submittedName>
        <fullName evidence="3">Histidine kinase</fullName>
    </submittedName>
</protein>
<dbReference type="PANTHER" id="PTHR34220:SF7">
    <property type="entry name" value="SENSOR HISTIDINE KINASE YPDA"/>
    <property type="match status" value="1"/>
</dbReference>
<keyword evidence="1" id="KW-1133">Transmembrane helix</keyword>
<evidence type="ECO:0000313" key="3">
    <source>
        <dbReference type="EMBL" id="GAA3989158.1"/>
    </source>
</evidence>
<keyword evidence="4" id="KW-1185">Reference proteome</keyword>
<dbReference type="EMBL" id="BAABDI010000035">
    <property type="protein sequence ID" value="GAA3989158.1"/>
    <property type="molecule type" value="Genomic_DNA"/>
</dbReference>
<organism evidence="3 4">
    <name type="scientific">Hymenobacter antarcticus</name>
    <dbReference type="NCBI Taxonomy" id="486270"/>
    <lineage>
        <taxon>Bacteria</taxon>
        <taxon>Pseudomonadati</taxon>
        <taxon>Bacteroidota</taxon>
        <taxon>Cytophagia</taxon>
        <taxon>Cytophagales</taxon>
        <taxon>Hymenobacteraceae</taxon>
        <taxon>Hymenobacter</taxon>
    </lineage>
</organism>
<dbReference type="InterPro" id="IPR010559">
    <property type="entry name" value="Sig_transdc_His_kin_internal"/>
</dbReference>
<keyword evidence="3" id="KW-0418">Kinase</keyword>
<sequence>MPQRLPDTAWAYANKAGGTFTPVFMNTFALSPPAPAFSMPLPTARVKTVLIHLAVWLAYYVFEVGFVLLLGSPMPNGWDTALSWSLYAGLIYVNALWLFPVFLQQRRYVSYGLRLVGILLIYGALKCVVSGHLLPYLGVTKLVMPYGNLYSFLAMSYFRAFTFLAYSMVYAYATYAIGMQKQLREQEHQLRIQERSLLEADIAFLKSQINPHFLFNALNFLYSQIYPLSEPTAKSVLLLSDIMRYALNEGGEQGKVMLEKEVQHLRNYLALNQLRFGHNLQVQFEVEGSTQFLMILPLVLITFVENCFKHGELFDPQHPLLLRLQVRENELTLYTHNRKRTGPIEHSTGIGLDNTRRRLEAVYANRHRLTIADEPTTYAAHLHLAL</sequence>
<dbReference type="Proteomes" id="UP001501556">
    <property type="component" value="Unassembled WGS sequence"/>
</dbReference>